<dbReference type="FunFam" id="3.40.190.290:FF:000001">
    <property type="entry name" value="Transcriptional regulator, LysR family"/>
    <property type="match status" value="1"/>
</dbReference>
<dbReference type="PANTHER" id="PTHR30537:SF72">
    <property type="entry name" value="LYSR FAMILY TRANSCRIPTIONAL REGULATOR"/>
    <property type="match status" value="1"/>
</dbReference>
<dbReference type="InterPro" id="IPR005119">
    <property type="entry name" value="LysR_subst-bd"/>
</dbReference>
<dbReference type="FunFam" id="1.10.10.10:FF:000001">
    <property type="entry name" value="LysR family transcriptional regulator"/>
    <property type="match status" value="1"/>
</dbReference>
<reference evidence="6 7" key="1">
    <citation type="submission" date="2019-05" db="EMBL/GenBank/DDBJ databases">
        <authorList>
            <person name="Zhou X."/>
        </authorList>
    </citation>
    <scope>NUCLEOTIDE SEQUENCE [LARGE SCALE GENOMIC DNA]</scope>
    <source>
        <strain evidence="6 7">DSM 432</strain>
    </source>
</reference>
<organism evidence="6 7">
    <name type="scientific">Xanthobacter autotrophicus</name>
    <dbReference type="NCBI Taxonomy" id="280"/>
    <lineage>
        <taxon>Bacteria</taxon>
        <taxon>Pseudomonadati</taxon>
        <taxon>Pseudomonadota</taxon>
        <taxon>Alphaproteobacteria</taxon>
        <taxon>Hyphomicrobiales</taxon>
        <taxon>Xanthobacteraceae</taxon>
        <taxon>Xanthobacter</taxon>
    </lineage>
</organism>
<evidence type="ECO:0000259" key="5">
    <source>
        <dbReference type="PROSITE" id="PS50931"/>
    </source>
</evidence>
<keyword evidence="3" id="KW-0238">DNA-binding</keyword>
<dbReference type="SUPFAM" id="SSF53850">
    <property type="entry name" value="Periplasmic binding protein-like II"/>
    <property type="match status" value="1"/>
</dbReference>
<dbReference type="PANTHER" id="PTHR30537">
    <property type="entry name" value="HTH-TYPE TRANSCRIPTIONAL REGULATOR"/>
    <property type="match status" value="1"/>
</dbReference>
<dbReference type="GeneID" id="95775848"/>
<evidence type="ECO:0000256" key="4">
    <source>
        <dbReference type="ARBA" id="ARBA00023163"/>
    </source>
</evidence>
<evidence type="ECO:0000313" key="6">
    <source>
        <dbReference type="EMBL" id="TLX40852.1"/>
    </source>
</evidence>
<accession>A0A6C1K9P2</accession>
<dbReference type="InterPro" id="IPR036390">
    <property type="entry name" value="WH_DNA-bd_sf"/>
</dbReference>
<protein>
    <submittedName>
        <fullName evidence="6">LysR family transcriptional regulator</fullName>
    </submittedName>
</protein>
<keyword evidence="2" id="KW-0805">Transcription regulation</keyword>
<dbReference type="InterPro" id="IPR058163">
    <property type="entry name" value="LysR-type_TF_proteobact-type"/>
</dbReference>
<dbReference type="CDD" id="cd08472">
    <property type="entry name" value="PBP2_CrgA_like_3"/>
    <property type="match status" value="1"/>
</dbReference>
<dbReference type="SUPFAM" id="SSF46785">
    <property type="entry name" value="Winged helix' DNA-binding domain"/>
    <property type="match status" value="1"/>
</dbReference>
<keyword evidence="4" id="KW-0804">Transcription</keyword>
<dbReference type="AlphaFoldDB" id="A0A6C1K9P2"/>
<evidence type="ECO:0000313" key="7">
    <source>
        <dbReference type="Proteomes" id="UP000305131"/>
    </source>
</evidence>
<dbReference type="EMBL" id="VAUP01000041">
    <property type="protein sequence ID" value="TLX40852.1"/>
    <property type="molecule type" value="Genomic_DNA"/>
</dbReference>
<dbReference type="Pfam" id="PF00126">
    <property type="entry name" value="HTH_1"/>
    <property type="match status" value="1"/>
</dbReference>
<dbReference type="Proteomes" id="UP000305131">
    <property type="component" value="Unassembled WGS sequence"/>
</dbReference>
<dbReference type="RefSeq" id="WP_138401366.1">
    <property type="nucleotide sequence ID" value="NZ_JBAFVI010000007.1"/>
</dbReference>
<dbReference type="Gene3D" id="1.10.10.10">
    <property type="entry name" value="Winged helix-like DNA-binding domain superfamily/Winged helix DNA-binding domain"/>
    <property type="match status" value="1"/>
</dbReference>
<proteinExistence type="inferred from homology"/>
<evidence type="ECO:0000256" key="3">
    <source>
        <dbReference type="ARBA" id="ARBA00023125"/>
    </source>
</evidence>
<dbReference type="GO" id="GO:0043565">
    <property type="term" value="F:sequence-specific DNA binding"/>
    <property type="evidence" value="ECO:0007669"/>
    <property type="project" value="TreeGrafter"/>
</dbReference>
<feature type="domain" description="HTH lysR-type" evidence="5">
    <location>
        <begin position="1"/>
        <end position="59"/>
    </location>
</feature>
<gene>
    <name evidence="6" type="ORF">FBQ73_20555</name>
</gene>
<evidence type="ECO:0000256" key="2">
    <source>
        <dbReference type="ARBA" id="ARBA00023015"/>
    </source>
</evidence>
<dbReference type="OrthoDB" id="9786526at2"/>
<comment type="caution">
    <text evidence="6">The sequence shown here is derived from an EMBL/GenBank/DDBJ whole genome shotgun (WGS) entry which is preliminary data.</text>
</comment>
<dbReference type="GO" id="GO:0003700">
    <property type="term" value="F:DNA-binding transcription factor activity"/>
    <property type="evidence" value="ECO:0007669"/>
    <property type="project" value="InterPro"/>
</dbReference>
<name>A0A6C1K9P2_XANAU</name>
<sequence length="302" mass="34237">MDRLEVMRLFTRVVERRSFTQAARDLAVPRSTATQVIQQLEDRLGARLLQRTTRTVRPTLDGEAYYRRCMSILDDIENAEGAFRGANPRGLLRVEVQGTLARHFLLPALPQFFERYRDVEIAMSESDRWVDVVREGVDCVLRYGALPDSDLVARTVTTLRRITCAAPAYLERHGVPSHPDDMANHRAVGIRSLTTGSLTPFEFTCDGQTRRMDVASFFSVTGTESFRDGVLLGLGLAQMPVFHIERDLAEGRLVQVLPEFPPLSMPVSVLYPTSRQLSPRVRLFIDWVVQRFDAPQFKDQLG</sequence>
<dbReference type="InterPro" id="IPR036388">
    <property type="entry name" value="WH-like_DNA-bd_sf"/>
</dbReference>
<evidence type="ECO:0000256" key="1">
    <source>
        <dbReference type="ARBA" id="ARBA00009437"/>
    </source>
</evidence>
<comment type="similarity">
    <text evidence="1">Belongs to the LysR transcriptional regulatory family.</text>
</comment>
<dbReference type="PROSITE" id="PS50931">
    <property type="entry name" value="HTH_LYSR"/>
    <property type="match status" value="1"/>
</dbReference>
<dbReference type="Gene3D" id="3.40.190.290">
    <property type="match status" value="1"/>
</dbReference>
<dbReference type="InterPro" id="IPR000847">
    <property type="entry name" value="LysR_HTH_N"/>
</dbReference>
<dbReference type="GO" id="GO:0006351">
    <property type="term" value="P:DNA-templated transcription"/>
    <property type="evidence" value="ECO:0007669"/>
    <property type="project" value="TreeGrafter"/>
</dbReference>
<dbReference type="Pfam" id="PF03466">
    <property type="entry name" value="LysR_substrate"/>
    <property type="match status" value="1"/>
</dbReference>